<reference evidence="2 3" key="1">
    <citation type="submission" date="2023-07" db="EMBL/GenBank/DDBJ databases">
        <title>Sequencing the genomes of 1000 actinobacteria strains.</title>
        <authorList>
            <person name="Klenk H.-P."/>
        </authorList>
    </citation>
    <scope>NUCLEOTIDE SEQUENCE [LARGE SCALE GENOMIC DNA]</scope>
    <source>
        <strain evidence="2 3">DSM 44388</strain>
    </source>
</reference>
<feature type="domain" description="HTH cro/C1-type" evidence="1">
    <location>
        <begin position="7"/>
        <end position="46"/>
    </location>
</feature>
<dbReference type="EMBL" id="JAUSQZ010000001">
    <property type="protein sequence ID" value="MDP9827900.1"/>
    <property type="molecule type" value="Genomic_DNA"/>
</dbReference>
<dbReference type="Pfam" id="PF13560">
    <property type="entry name" value="HTH_31"/>
    <property type="match status" value="1"/>
</dbReference>
<comment type="caution">
    <text evidence="2">The sequence shown here is derived from an EMBL/GenBank/DDBJ whole genome shotgun (WGS) entry which is preliminary data.</text>
</comment>
<evidence type="ECO:0000313" key="2">
    <source>
        <dbReference type="EMBL" id="MDP9827900.1"/>
    </source>
</evidence>
<sequence>MTVRTSAKELGWSEGKIWRIETGQTSIRIHDAEAMCRVFGASTEMTGVLTALARETRARGWWHSYGDVIPEYFDVYIGLEEAASEFCWYESDLIPGLLQTEPYARTLIENAHLGESPEEIDHRVRVRIGRGTLLTRVTAPPRFQAVIGESVLRRPVGGAEVMADQVEHLAKLSQLDHVAIRVLPFAAGYHDGIHSGPFITLRFPVTADGRESEPPTVYIESLTGALYLDRPAEVQHYDTAWTSIWSSSLDQAASAELMRHVAREFRK</sequence>
<organism evidence="2 3">
    <name type="scientific">Kineosporia succinea</name>
    <dbReference type="NCBI Taxonomy" id="84632"/>
    <lineage>
        <taxon>Bacteria</taxon>
        <taxon>Bacillati</taxon>
        <taxon>Actinomycetota</taxon>
        <taxon>Actinomycetes</taxon>
        <taxon>Kineosporiales</taxon>
        <taxon>Kineosporiaceae</taxon>
        <taxon>Kineosporia</taxon>
    </lineage>
</organism>
<dbReference type="CDD" id="cd00093">
    <property type="entry name" value="HTH_XRE"/>
    <property type="match status" value="1"/>
</dbReference>
<name>A0ABT9P764_9ACTN</name>
<dbReference type="Gene3D" id="1.10.260.40">
    <property type="entry name" value="lambda repressor-like DNA-binding domains"/>
    <property type="match status" value="1"/>
</dbReference>
<dbReference type="Pfam" id="PF19054">
    <property type="entry name" value="DUF5753"/>
    <property type="match status" value="1"/>
</dbReference>
<dbReference type="PROSITE" id="PS50943">
    <property type="entry name" value="HTH_CROC1"/>
    <property type="match status" value="1"/>
</dbReference>
<dbReference type="Proteomes" id="UP001235712">
    <property type="component" value="Unassembled WGS sequence"/>
</dbReference>
<accession>A0ABT9P764</accession>
<protein>
    <recommendedName>
        <fullName evidence="1">HTH cro/C1-type domain-containing protein</fullName>
    </recommendedName>
</protein>
<evidence type="ECO:0000313" key="3">
    <source>
        <dbReference type="Proteomes" id="UP001235712"/>
    </source>
</evidence>
<dbReference type="InterPro" id="IPR010982">
    <property type="entry name" value="Lambda_DNA-bd_dom_sf"/>
</dbReference>
<gene>
    <name evidence="2" type="ORF">J2S57_003649</name>
</gene>
<evidence type="ECO:0000259" key="1">
    <source>
        <dbReference type="PROSITE" id="PS50943"/>
    </source>
</evidence>
<proteinExistence type="predicted"/>
<dbReference type="InterPro" id="IPR043917">
    <property type="entry name" value="DUF5753"/>
</dbReference>
<keyword evidence="3" id="KW-1185">Reference proteome</keyword>
<dbReference type="InterPro" id="IPR001387">
    <property type="entry name" value="Cro/C1-type_HTH"/>
</dbReference>